<sequence length="528" mass="59865">MKYRILLLLLTFSTLGFADKEKPKDKEKPNVVLIMVDDLNDYVGFLGGHPQTKTPAMDKLANRSVIFTNAFSNDPICNPSRASFSTGLYPHTTHFFGFNKFLKNETLMGSKTMFEHFKDNGYTTVGIGKLLHTNINTVWNAYGDQSDFGPFPYDGEKKRVHPSVPAPFNKAGALDGGYASLKDIPTVNGVTGWFDKVKGWPKLEVKPFKYINDEDRDLMPDEVKVEDAKKFIKKFENENTEKPFFLGVGFNRPHTPLYVPQKYFDMFPLADIKLPETGGQAELEGALYGKVKEGNHGKRGYDHFKYLVEGYHNDRDLALRTYIQAYLACIAFVDDQIADVIQAIEDSKFADNTVIVLVSDHAYNMGDKDYLYKFALWDKSTRIPMLVHNPGQKKAIKVKQPVSLIDIYPTLIDLCSLEGSTIKDENGKSLDGHSMVPLYSKNTKQKWQGPDFALSAISGGMGDKFIEKQHYSIRTEQYRYIRYADGQEELYDHATDPNEFSNVAKQEKYMSVVTELSQKLNKQIGITN</sequence>
<evidence type="ECO:0000313" key="9">
    <source>
        <dbReference type="EMBL" id="QWG09358.1"/>
    </source>
</evidence>
<evidence type="ECO:0000313" key="10">
    <source>
        <dbReference type="Proteomes" id="UP000682802"/>
    </source>
</evidence>
<keyword evidence="4 7" id="KW-0732">Signal</keyword>
<keyword evidence="10" id="KW-1185">Reference proteome</keyword>
<dbReference type="PANTHER" id="PTHR45953:SF1">
    <property type="entry name" value="IDURONATE 2-SULFATASE"/>
    <property type="match status" value="1"/>
</dbReference>
<evidence type="ECO:0000256" key="6">
    <source>
        <dbReference type="ARBA" id="ARBA00022837"/>
    </source>
</evidence>
<proteinExistence type="inferred from homology"/>
<evidence type="ECO:0000256" key="4">
    <source>
        <dbReference type="ARBA" id="ARBA00022729"/>
    </source>
</evidence>
<keyword evidence="6" id="KW-0106">Calcium</keyword>
<evidence type="ECO:0000256" key="1">
    <source>
        <dbReference type="ARBA" id="ARBA00001913"/>
    </source>
</evidence>
<dbReference type="Pfam" id="PF00884">
    <property type="entry name" value="Sulfatase"/>
    <property type="match status" value="1"/>
</dbReference>
<reference evidence="9 10" key="1">
    <citation type="submission" date="2021-05" db="EMBL/GenBank/DDBJ databases">
        <title>Comparative genomic studies on the polysaccharide-degrading batcterial strains of the Flammeovirga genus.</title>
        <authorList>
            <person name="Zewei F."/>
            <person name="Zheng Z."/>
            <person name="Yu L."/>
            <person name="Ruyue G."/>
            <person name="Yanhong M."/>
            <person name="Yuanyuan C."/>
            <person name="Jingyan G."/>
            <person name="Wenjun H."/>
        </authorList>
    </citation>
    <scope>NUCLEOTIDE SEQUENCE [LARGE SCALE GENOMIC DNA]</scope>
    <source>
        <strain evidence="9 10">YS10</strain>
    </source>
</reference>
<comment type="similarity">
    <text evidence="2">Belongs to the sulfatase family.</text>
</comment>
<keyword evidence="3" id="KW-0479">Metal-binding</keyword>
<evidence type="ECO:0000256" key="2">
    <source>
        <dbReference type="ARBA" id="ARBA00008779"/>
    </source>
</evidence>
<organism evidence="9 10">
    <name type="scientific">Flammeovirga kamogawensis</name>
    <dbReference type="NCBI Taxonomy" id="373891"/>
    <lineage>
        <taxon>Bacteria</taxon>
        <taxon>Pseudomonadati</taxon>
        <taxon>Bacteroidota</taxon>
        <taxon>Cytophagia</taxon>
        <taxon>Cytophagales</taxon>
        <taxon>Flammeovirgaceae</taxon>
        <taxon>Flammeovirga</taxon>
    </lineage>
</organism>
<dbReference type="Proteomes" id="UP000682802">
    <property type="component" value="Chromosome 2"/>
</dbReference>
<dbReference type="InterPro" id="IPR000917">
    <property type="entry name" value="Sulfatase_N"/>
</dbReference>
<protein>
    <submittedName>
        <fullName evidence="9">Sulfatase</fullName>
    </submittedName>
</protein>
<evidence type="ECO:0000256" key="5">
    <source>
        <dbReference type="ARBA" id="ARBA00022801"/>
    </source>
</evidence>
<dbReference type="SUPFAM" id="SSF53649">
    <property type="entry name" value="Alkaline phosphatase-like"/>
    <property type="match status" value="1"/>
</dbReference>
<evidence type="ECO:0000256" key="3">
    <source>
        <dbReference type="ARBA" id="ARBA00022723"/>
    </source>
</evidence>
<dbReference type="EMBL" id="CP076129">
    <property type="protein sequence ID" value="QWG09358.1"/>
    <property type="molecule type" value="Genomic_DNA"/>
</dbReference>
<dbReference type="InterPro" id="IPR017850">
    <property type="entry name" value="Alkaline_phosphatase_core_sf"/>
</dbReference>
<dbReference type="PANTHER" id="PTHR45953">
    <property type="entry name" value="IDURONATE 2-SULFATASE"/>
    <property type="match status" value="1"/>
</dbReference>
<evidence type="ECO:0000256" key="7">
    <source>
        <dbReference type="SAM" id="SignalP"/>
    </source>
</evidence>
<feature type="chain" id="PRO_5047152672" evidence="7">
    <location>
        <begin position="19"/>
        <end position="528"/>
    </location>
</feature>
<gene>
    <name evidence="9" type="ORF">KM029_22390</name>
</gene>
<dbReference type="CDD" id="cd16030">
    <property type="entry name" value="iduronate-2-sulfatase"/>
    <property type="match status" value="1"/>
</dbReference>
<dbReference type="InterPro" id="IPR035874">
    <property type="entry name" value="IDS"/>
</dbReference>
<accession>A0ABX8H0F0</accession>
<name>A0ABX8H0F0_9BACT</name>
<feature type="signal peptide" evidence="7">
    <location>
        <begin position="1"/>
        <end position="18"/>
    </location>
</feature>
<dbReference type="Gene3D" id="3.40.720.10">
    <property type="entry name" value="Alkaline Phosphatase, subunit A"/>
    <property type="match status" value="1"/>
</dbReference>
<keyword evidence="5" id="KW-0378">Hydrolase</keyword>
<comment type="cofactor">
    <cofactor evidence="1">
        <name>Ca(2+)</name>
        <dbReference type="ChEBI" id="CHEBI:29108"/>
    </cofactor>
</comment>
<evidence type="ECO:0000259" key="8">
    <source>
        <dbReference type="Pfam" id="PF00884"/>
    </source>
</evidence>
<dbReference type="RefSeq" id="WP_144076036.1">
    <property type="nucleotide sequence ID" value="NZ_CP076129.1"/>
</dbReference>
<feature type="domain" description="Sulfatase N-terminal" evidence="8">
    <location>
        <begin position="29"/>
        <end position="414"/>
    </location>
</feature>